<accession>A0AAD6WU26</accession>
<comment type="caution">
    <text evidence="2">The sequence shown here is derived from an EMBL/GenBank/DDBJ whole genome shotgun (WGS) entry which is preliminary data.</text>
</comment>
<feature type="region of interest" description="Disordered" evidence="1">
    <location>
        <begin position="1"/>
        <end position="101"/>
    </location>
</feature>
<protein>
    <submittedName>
        <fullName evidence="2">Uncharacterized protein</fullName>
    </submittedName>
</protein>
<reference evidence="2" key="1">
    <citation type="submission" date="2023-03" db="EMBL/GenBank/DDBJ databases">
        <title>Massive genome expansion in bonnet fungi (Mycena s.s.) driven by repeated elements and novel gene families across ecological guilds.</title>
        <authorList>
            <consortium name="Lawrence Berkeley National Laboratory"/>
            <person name="Harder C.B."/>
            <person name="Miyauchi S."/>
            <person name="Viragh M."/>
            <person name="Kuo A."/>
            <person name="Thoen E."/>
            <person name="Andreopoulos B."/>
            <person name="Lu D."/>
            <person name="Skrede I."/>
            <person name="Drula E."/>
            <person name="Henrissat B."/>
            <person name="Morin E."/>
            <person name="Kohler A."/>
            <person name="Barry K."/>
            <person name="LaButti K."/>
            <person name="Morin E."/>
            <person name="Salamov A."/>
            <person name="Lipzen A."/>
            <person name="Mereny Z."/>
            <person name="Hegedus B."/>
            <person name="Baldrian P."/>
            <person name="Stursova M."/>
            <person name="Weitz H."/>
            <person name="Taylor A."/>
            <person name="Grigoriev I.V."/>
            <person name="Nagy L.G."/>
            <person name="Martin F."/>
            <person name="Kauserud H."/>
        </authorList>
    </citation>
    <scope>NUCLEOTIDE SEQUENCE</scope>
    <source>
        <strain evidence="2">CBHHK200</strain>
    </source>
</reference>
<dbReference type="AlphaFoldDB" id="A0AAD6WU26"/>
<feature type="compositionally biased region" description="Basic residues" evidence="1">
    <location>
        <begin position="1"/>
        <end position="10"/>
    </location>
</feature>
<proteinExistence type="predicted"/>
<sequence length="305" mass="33629">MGRGGMRRKGEKTPYPPPARSAPPRRSTFEPARPSFGFAAGSRGKKRSQRAACTTASALFAPASGRWGNGMPRKKGKKKTKKKKAQRTPRAREQGVGVPRPPLGYLLRPQFPPHLVLIARAPGVGGIESNAASARVLFSERTNWARCQNGGKGADIRALGDSERVRLWRRWVMRNKLENKLRSHTPTGRSMASLGLEDEDSAGRDMILGLRGQVKGTHIVPLCHSRAYLSSQIRPKKSRQRKLSPETCSSTFPGRIVSMGVRWSDLEPTEEVYLDLRALLGANRPYEAIESRRFGLAAGDARTRG</sequence>
<feature type="compositionally biased region" description="Basic residues" evidence="1">
    <location>
        <begin position="72"/>
        <end position="89"/>
    </location>
</feature>
<evidence type="ECO:0000313" key="2">
    <source>
        <dbReference type="EMBL" id="KAJ7027218.1"/>
    </source>
</evidence>
<evidence type="ECO:0000256" key="1">
    <source>
        <dbReference type="SAM" id="MobiDB-lite"/>
    </source>
</evidence>
<name>A0AAD6WU26_9AGAR</name>
<dbReference type="Proteomes" id="UP001218188">
    <property type="component" value="Unassembled WGS sequence"/>
</dbReference>
<gene>
    <name evidence="2" type="ORF">C8F04DRAFT_1189752</name>
</gene>
<organism evidence="2 3">
    <name type="scientific">Mycena alexandri</name>
    <dbReference type="NCBI Taxonomy" id="1745969"/>
    <lineage>
        <taxon>Eukaryota</taxon>
        <taxon>Fungi</taxon>
        <taxon>Dikarya</taxon>
        <taxon>Basidiomycota</taxon>
        <taxon>Agaricomycotina</taxon>
        <taxon>Agaricomycetes</taxon>
        <taxon>Agaricomycetidae</taxon>
        <taxon>Agaricales</taxon>
        <taxon>Marasmiineae</taxon>
        <taxon>Mycenaceae</taxon>
        <taxon>Mycena</taxon>
    </lineage>
</organism>
<keyword evidence="3" id="KW-1185">Reference proteome</keyword>
<evidence type="ECO:0000313" key="3">
    <source>
        <dbReference type="Proteomes" id="UP001218188"/>
    </source>
</evidence>
<dbReference type="EMBL" id="JARJCM010000127">
    <property type="protein sequence ID" value="KAJ7027218.1"/>
    <property type="molecule type" value="Genomic_DNA"/>
</dbReference>